<dbReference type="Proteomes" id="UP000315460">
    <property type="component" value="Unassembled WGS sequence"/>
</dbReference>
<gene>
    <name evidence="1" type="ORF">SAMN06265174_104209</name>
</gene>
<dbReference type="InterPro" id="IPR021373">
    <property type="entry name" value="DUF2993"/>
</dbReference>
<reference evidence="1 2" key="1">
    <citation type="submission" date="2017-05" db="EMBL/GenBank/DDBJ databases">
        <authorList>
            <person name="Varghese N."/>
            <person name="Submissions S."/>
        </authorList>
    </citation>
    <scope>NUCLEOTIDE SEQUENCE [LARGE SCALE GENOMIC DNA]</scope>
    <source>
        <strain evidence="1 2">DSM 45139</strain>
    </source>
</reference>
<evidence type="ECO:0008006" key="3">
    <source>
        <dbReference type="Google" id="ProtNLM"/>
    </source>
</evidence>
<comment type="caution">
    <text evidence="1">The sequence shown here is derived from an EMBL/GenBank/DDBJ whole genome shotgun (WGS) entry which is preliminary data.</text>
</comment>
<keyword evidence="2" id="KW-1185">Reference proteome</keyword>
<organism evidence="1 2">
    <name type="scientific">Dietzia kunjamensis subsp. schimae</name>
    <dbReference type="NCBI Taxonomy" id="498198"/>
    <lineage>
        <taxon>Bacteria</taxon>
        <taxon>Bacillati</taxon>
        <taxon>Actinomycetota</taxon>
        <taxon>Actinomycetes</taxon>
        <taxon>Mycobacteriales</taxon>
        <taxon>Dietziaceae</taxon>
        <taxon>Dietzia</taxon>
    </lineage>
</organism>
<protein>
    <recommendedName>
        <fullName evidence="3">DUF2993 family protein</fullName>
    </recommendedName>
</protein>
<dbReference type="Pfam" id="PF11209">
    <property type="entry name" value="LmeA"/>
    <property type="match status" value="1"/>
</dbReference>
<evidence type="ECO:0000313" key="2">
    <source>
        <dbReference type="Proteomes" id="UP000315460"/>
    </source>
</evidence>
<proteinExistence type="predicted"/>
<name>A0ABY1N1K7_9ACTN</name>
<accession>A0ABY1N1K7</accession>
<evidence type="ECO:0000313" key="1">
    <source>
        <dbReference type="EMBL" id="SMO72593.1"/>
    </source>
</evidence>
<dbReference type="EMBL" id="FXTG01000004">
    <property type="protein sequence ID" value="SMO72593.1"/>
    <property type="molecule type" value="Genomic_DNA"/>
</dbReference>
<sequence>MDRRGRRDGRRGGCGCGCSLVLLLLLLAGLVAAAEFGARWYLSDRAEREASAELGAPVSVEFGTSPVLWDLATQQAVGTVRLTSPGDPTVPRIDVTGYSVSQVDGGIRAESADGTATLSADQLAAAAAEGNPAEGSPIAGMTEVRSVRPDAPAGLLRADIGGIAEIGVQPAVNDGQLTLTPQQTSLLGFPLPDGLFSGITGTVDTTMASLPEGVVIEDARVVDDGLEVMLGGRDVVLRQG</sequence>